<proteinExistence type="predicted"/>
<evidence type="ECO:0000313" key="3">
    <source>
        <dbReference type="Proteomes" id="UP000011514"/>
    </source>
</evidence>
<dbReference type="EMBL" id="AOJE01000037">
    <property type="protein sequence ID" value="ELZ39336.1"/>
    <property type="molecule type" value="Genomic_DNA"/>
</dbReference>
<feature type="region of interest" description="Disordered" evidence="1">
    <location>
        <begin position="96"/>
        <end position="122"/>
    </location>
</feature>
<reference evidence="2 3" key="1">
    <citation type="journal article" date="2014" name="PLoS Genet.">
        <title>Phylogenetically driven sequencing of extremely halophilic archaea reveals strategies for static and dynamic osmo-response.</title>
        <authorList>
            <person name="Becker E.A."/>
            <person name="Seitzer P.M."/>
            <person name="Tritt A."/>
            <person name="Larsen D."/>
            <person name="Krusor M."/>
            <person name="Yao A.I."/>
            <person name="Wu D."/>
            <person name="Madern D."/>
            <person name="Eisen J.A."/>
            <person name="Darling A.E."/>
            <person name="Facciotti M.T."/>
        </authorList>
    </citation>
    <scope>NUCLEOTIDE SEQUENCE [LARGE SCALE GENOMIC DNA]</scope>
    <source>
        <strain evidence="2 3">DSM 1137</strain>
    </source>
</reference>
<protein>
    <submittedName>
        <fullName evidence="2">Uncharacterized protein</fullName>
    </submittedName>
</protein>
<gene>
    <name evidence="2" type="ORF">C471_08460</name>
</gene>
<name>M0DV03_9EURY</name>
<accession>M0DV03</accession>
<comment type="caution">
    <text evidence="2">The sequence shown here is derived from an EMBL/GenBank/DDBJ whole genome shotgun (WGS) entry which is preliminary data.</text>
</comment>
<dbReference type="AlphaFoldDB" id="M0DV03"/>
<dbReference type="PATRIC" id="fig|1227484.4.peg.1695"/>
<organism evidence="2 3">
    <name type="scientific">Halorubrum saccharovorum DSM 1137</name>
    <dbReference type="NCBI Taxonomy" id="1227484"/>
    <lineage>
        <taxon>Archaea</taxon>
        <taxon>Methanobacteriati</taxon>
        <taxon>Methanobacteriota</taxon>
        <taxon>Stenosarchaea group</taxon>
        <taxon>Halobacteria</taxon>
        <taxon>Halobacteriales</taxon>
        <taxon>Haloferacaceae</taxon>
        <taxon>Halorubrum</taxon>
    </lineage>
</organism>
<evidence type="ECO:0000313" key="2">
    <source>
        <dbReference type="EMBL" id="ELZ39336.1"/>
    </source>
</evidence>
<dbReference type="Proteomes" id="UP000011514">
    <property type="component" value="Unassembled WGS sequence"/>
</dbReference>
<dbReference type="STRING" id="1227484.C471_08460"/>
<sequence>MPLSAFGGGITESDDDGHPGDYDYAAAIERGQRPWRDRDVLVYLRIEEDMSYREIAEAAFDGAISAEGVRQAALSYDIEAERDLEDLSPRELALRYSAEADDPKTPDGDDSYTKYTLRGSDR</sequence>
<keyword evidence="3" id="KW-1185">Reference proteome</keyword>
<feature type="compositionally biased region" description="Gly residues" evidence="1">
    <location>
        <begin position="1"/>
        <end position="10"/>
    </location>
</feature>
<feature type="region of interest" description="Disordered" evidence="1">
    <location>
        <begin position="1"/>
        <end position="20"/>
    </location>
</feature>
<evidence type="ECO:0000256" key="1">
    <source>
        <dbReference type="SAM" id="MobiDB-lite"/>
    </source>
</evidence>